<dbReference type="Proteomes" id="UP000770661">
    <property type="component" value="Unassembled WGS sequence"/>
</dbReference>
<evidence type="ECO:0000256" key="1">
    <source>
        <dbReference type="ARBA" id="ARBA00023125"/>
    </source>
</evidence>
<feature type="domain" description="HTH CENPB-type" evidence="3">
    <location>
        <begin position="90"/>
        <end position="130"/>
    </location>
</feature>
<dbReference type="AlphaFoldDB" id="A0A8J5CTJ1"/>
<gene>
    <name evidence="4" type="ORF">GWK47_046678</name>
</gene>
<dbReference type="Gene3D" id="1.10.10.60">
    <property type="entry name" value="Homeodomain-like"/>
    <property type="match status" value="1"/>
</dbReference>
<evidence type="ECO:0000313" key="4">
    <source>
        <dbReference type="EMBL" id="KAG0721339.1"/>
    </source>
</evidence>
<evidence type="ECO:0000259" key="3">
    <source>
        <dbReference type="Pfam" id="PF03221"/>
    </source>
</evidence>
<reference evidence="4" key="1">
    <citation type="submission" date="2020-07" db="EMBL/GenBank/DDBJ databases">
        <title>The High-quality genome of the commercially important snow crab, Chionoecetes opilio.</title>
        <authorList>
            <person name="Jeong J.-H."/>
            <person name="Ryu S."/>
        </authorList>
    </citation>
    <scope>NUCLEOTIDE SEQUENCE</scope>
    <source>
        <strain evidence="4">MADBK_172401_WGS</strain>
        <tissue evidence="4">Digestive gland</tissue>
    </source>
</reference>
<protein>
    <recommendedName>
        <fullName evidence="3">HTH CENPB-type domain-containing protein</fullName>
    </recommendedName>
</protein>
<feature type="region of interest" description="Disordered" evidence="2">
    <location>
        <begin position="1"/>
        <end position="84"/>
    </location>
</feature>
<dbReference type="Pfam" id="PF03221">
    <property type="entry name" value="HTH_Tnp_Tc5"/>
    <property type="match status" value="1"/>
</dbReference>
<dbReference type="OrthoDB" id="537444at2759"/>
<keyword evidence="1" id="KW-0238">DNA-binding</keyword>
<evidence type="ECO:0000256" key="2">
    <source>
        <dbReference type="SAM" id="MobiDB-lite"/>
    </source>
</evidence>
<dbReference type="InterPro" id="IPR006600">
    <property type="entry name" value="HTH_CenpB_DNA-bd_dom"/>
</dbReference>
<keyword evidence="5" id="KW-1185">Reference proteome</keyword>
<name>A0A8J5CTJ1_CHIOP</name>
<sequence>MPYSGNQRSCFDRPPRRHSLDEGRTESVLSLRSPISSACSSVPGTAPGSRVPSLPPITGAAPFMPPHTSPEGRHGSRDSNNLLSRDPIMEKMECLLHAWLEGQNQAHAAISKALIKEKALALWKRCKEEHDASVRATAGA</sequence>
<feature type="compositionally biased region" description="Polar residues" evidence="2">
    <location>
        <begin position="27"/>
        <end position="43"/>
    </location>
</feature>
<dbReference type="EMBL" id="JACEEZ010011324">
    <property type="protein sequence ID" value="KAG0721339.1"/>
    <property type="molecule type" value="Genomic_DNA"/>
</dbReference>
<organism evidence="4 5">
    <name type="scientific">Chionoecetes opilio</name>
    <name type="common">Atlantic snow crab</name>
    <name type="synonym">Cancer opilio</name>
    <dbReference type="NCBI Taxonomy" id="41210"/>
    <lineage>
        <taxon>Eukaryota</taxon>
        <taxon>Metazoa</taxon>
        <taxon>Ecdysozoa</taxon>
        <taxon>Arthropoda</taxon>
        <taxon>Crustacea</taxon>
        <taxon>Multicrustacea</taxon>
        <taxon>Malacostraca</taxon>
        <taxon>Eumalacostraca</taxon>
        <taxon>Eucarida</taxon>
        <taxon>Decapoda</taxon>
        <taxon>Pleocyemata</taxon>
        <taxon>Brachyura</taxon>
        <taxon>Eubrachyura</taxon>
        <taxon>Majoidea</taxon>
        <taxon>Majidae</taxon>
        <taxon>Chionoecetes</taxon>
    </lineage>
</organism>
<evidence type="ECO:0000313" key="5">
    <source>
        <dbReference type="Proteomes" id="UP000770661"/>
    </source>
</evidence>
<proteinExistence type="predicted"/>
<accession>A0A8J5CTJ1</accession>
<comment type="caution">
    <text evidence="4">The sequence shown here is derived from an EMBL/GenBank/DDBJ whole genome shotgun (WGS) entry which is preliminary data.</text>
</comment>
<feature type="compositionally biased region" description="Basic and acidic residues" evidence="2">
    <location>
        <begin position="10"/>
        <end position="25"/>
    </location>
</feature>
<dbReference type="GO" id="GO:0003677">
    <property type="term" value="F:DNA binding"/>
    <property type="evidence" value="ECO:0007669"/>
    <property type="project" value="UniProtKB-KW"/>
</dbReference>